<gene>
    <name evidence="2" type="primary">creD</name>
    <name evidence="2" type="ORF">ACFS6H_08425</name>
</gene>
<dbReference type="EMBL" id="JBHUOZ010000001">
    <property type="protein sequence ID" value="MFD2919727.1"/>
    <property type="molecule type" value="Genomic_DNA"/>
</dbReference>
<feature type="transmembrane region" description="Helical" evidence="1">
    <location>
        <begin position="14"/>
        <end position="35"/>
    </location>
</feature>
<dbReference type="InterPro" id="IPR010364">
    <property type="entry name" value="Uncharacterised_IM_CreD"/>
</dbReference>
<dbReference type="RefSeq" id="WP_386097199.1">
    <property type="nucleotide sequence ID" value="NZ_JBHUOZ010000001.1"/>
</dbReference>
<protein>
    <submittedName>
        <fullName evidence="2">Cell envelope integrity protein CreD</fullName>
    </submittedName>
</protein>
<name>A0ABW6A6G7_9BACT</name>
<keyword evidence="1" id="KW-0472">Membrane</keyword>
<feature type="transmembrane region" description="Helical" evidence="1">
    <location>
        <begin position="303"/>
        <end position="320"/>
    </location>
</feature>
<evidence type="ECO:0000313" key="2">
    <source>
        <dbReference type="EMBL" id="MFD2919727.1"/>
    </source>
</evidence>
<reference evidence="3" key="1">
    <citation type="journal article" date="2019" name="Int. J. Syst. Evol. Microbiol.">
        <title>The Global Catalogue of Microorganisms (GCM) 10K type strain sequencing project: providing services to taxonomists for standard genome sequencing and annotation.</title>
        <authorList>
            <consortium name="The Broad Institute Genomics Platform"/>
            <consortium name="The Broad Institute Genome Sequencing Center for Infectious Disease"/>
            <person name="Wu L."/>
            <person name="Ma J."/>
        </authorList>
    </citation>
    <scope>NUCLEOTIDE SEQUENCE [LARGE SCALE GENOMIC DNA]</scope>
    <source>
        <strain evidence="3">KCTC 23299</strain>
    </source>
</reference>
<dbReference type="Proteomes" id="UP001597511">
    <property type="component" value="Unassembled WGS sequence"/>
</dbReference>
<dbReference type="PIRSF" id="PIRSF004548">
    <property type="entry name" value="CreD"/>
    <property type="match status" value="1"/>
</dbReference>
<sequence>MESVVKTAWEKSKLLVKGLIIGGIALLLLIPAYFVKEVIIEREKRQEEVYKEVSSKWASDQTLTGPVLNIPYTEVVNITNQNGQQEKRTTKYLYLLPESLQVDALAVPEKRKRGIFQVMLYSADLQLNGSFNLQQINELRIDPALIHWNDAYLSIGLTDLSGLQNPPLLNWKDTNISLKSGTREGSFLKETLVAPVSIAADEKISFSTRLEVNGSRNLQFVPAGSETTVKMRSAWPDPSFTGTILPKHVVSDSGFTANWKALAHTRNFPQVWTQDTYHKLDAAAFGVDLHIPVNGYQKTLRSVKYALLCIVLTFAGFFLIETNNKKSVHPFHYGLIGVALILFYTLLLSFTEYIGFNAAYLVASVAVIGLIAWFVKSLLALSRPAILVGLILVLVYAYVFTTLQLNDYSLIMGSVGLFLALAVIMKFSKKIQW</sequence>
<keyword evidence="3" id="KW-1185">Reference proteome</keyword>
<comment type="caution">
    <text evidence="2">The sequence shown here is derived from an EMBL/GenBank/DDBJ whole genome shotgun (WGS) entry which is preliminary data.</text>
</comment>
<feature type="transmembrane region" description="Helical" evidence="1">
    <location>
        <begin position="381"/>
        <end position="401"/>
    </location>
</feature>
<dbReference type="NCBIfam" id="NF008712">
    <property type="entry name" value="PRK11715.1-1"/>
    <property type="match status" value="1"/>
</dbReference>
<keyword evidence="1" id="KW-0812">Transmembrane</keyword>
<evidence type="ECO:0000256" key="1">
    <source>
        <dbReference type="SAM" id="Phobius"/>
    </source>
</evidence>
<keyword evidence="1" id="KW-1133">Transmembrane helix</keyword>
<dbReference type="PANTHER" id="PTHR30092">
    <property type="entry name" value="INNER MEMBRANE PROTEIN CRED"/>
    <property type="match status" value="1"/>
</dbReference>
<dbReference type="PANTHER" id="PTHR30092:SF0">
    <property type="entry name" value="INNER MEMBRANE PROTEIN CRED"/>
    <property type="match status" value="1"/>
</dbReference>
<feature type="transmembrane region" description="Helical" evidence="1">
    <location>
        <begin position="358"/>
        <end position="375"/>
    </location>
</feature>
<proteinExistence type="predicted"/>
<accession>A0ABW6A6G7</accession>
<organism evidence="2 3">
    <name type="scientific">Terrimonas rubra</name>
    <dbReference type="NCBI Taxonomy" id="1035890"/>
    <lineage>
        <taxon>Bacteria</taxon>
        <taxon>Pseudomonadati</taxon>
        <taxon>Bacteroidota</taxon>
        <taxon>Chitinophagia</taxon>
        <taxon>Chitinophagales</taxon>
        <taxon>Chitinophagaceae</taxon>
        <taxon>Terrimonas</taxon>
    </lineage>
</organism>
<feature type="transmembrane region" description="Helical" evidence="1">
    <location>
        <begin position="332"/>
        <end position="351"/>
    </location>
</feature>
<dbReference type="Pfam" id="PF06123">
    <property type="entry name" value="CreD"/>
    <property type="match status" value="1"/>
</dbReference>
<evidence type="ECO:0000313" key="3">
    <source>
        <dbReference type="Proteomes" id="UP001597511"/>
    </source>
</evidence>
<feature type="transmembrane region" description="Helical" evidence="1">
    <location>
        <begin position="408"/>
        <end position="427"/>
    </location>
</feature>